<feature type="transmembrane region" description="Helical" evidence="1">
    <location>
        <begin position="12"/>
        <end position="34"/>
    </location>
</feature>
<name>A0A0F9PAQ5_9ZZZZ</name>
<dbReference type="GO" id="GO:0005789">
    <property type="term" value="C:endoplasmic reticulum membrane"/>
    <property type="evidence" value="ECO:0007669"/>
    <property type="project" value="TreeGrafter"/>
</dbReference>
<sequence>MVFNPLGDGLSVVWDLIAVFISLVLVQLVVIVNAKIQKSGKLDQVITRKIVHIFAGPVFCISWMLFSGTIISRFIALIVPGFFIFAFVMIGLGKMENENMVKSMSRTGDPKELLGGTLHYAIIMVIFTILWFYYPANPTSLIIVGCLAGGDGIADIVGRKYGGDKKFGLGGSQKTLIGSIGMFVGSVISSLILVSIFLIVIPEFNLAILILPILIISAVATVVEALAPKGHDNWMIFVSVIIVILILWLAVPNLWPFNFVSF</sequence>
<organism evidence="2">
    <name type="scientific">marine sediment metagenome</name>
    <dbReference type="NCBI Taxonomy" id="412755"/>
    <lineage>
        <taxon>unclassified sequences</taxon>
        <taxon>metagenomes</taxon>
        <taxon>ecological metagenomes</taxon>
    </lineage>
</organism>
<gene>
    <name evidence="2" type="ORF">LCGC14_1161760</name>
</gene>
<evidence type="ECO:0000313" key="2">
    <source>
        <dbReference type="EMBL" id="KKM98060.1"/>
    </source>
</evidence>
<feature type="transmembrane region" description="Helical" evidence="1">
    <location>
        <begin position="113"/>
        <end position="134"/>
    </location>
</feature>
<feature type="transmembrane region" description="Helical" evidence="1">
    <location>
        <begin position="179"/>
        <end position="201"/>
    </location>
</feature>
<dbReference type="PANTHER" id="PTHR31303">
    <property type="entry name" value="CTP-DEPENDENT DIACYLGLYCEROL KINASE 1"/>
    <property type="match status" value="1"/>
</dbReference>
<dbReference type="PANTHER" id="PTHR31303:SF1">
    <property type="entry name" value="CTP-DEPENDENT DIACYLGLYCEROL KINASE 1"/>
    <property type="match status" value="1"/>
</dbReference>
<keyword evidence="1" id="KW-0472">Membrane</keyword>
<dbReference type="GO" id="GO:0006654">
    <property type="term" value="P:phosphatidic acid biosynthetic process"/>
    <property type="evidence" value="ECO:0007669"/>
    <property type="project" value="TreeGrafter"/>
</dbReference>
<feature type="transmembrane region" description="Helical" evidence="1">
    <location>
        <begin position="140"/>
        <end position="158"/>
    </location>
</feature>
<accession>A0A0F9PAQ5</accession>
<keyword evidence="1" id="KW-1133">Transmembrane helix</keyword>
<protein>
    <recommendedName>
        <fullName evidence="3">Phosphatidate cytidylyltransferase</fullName>
    </recommendedName>
</protein>
<dbReference type="AlphaFoldDB" id="A0A0F9PAQ5"/>
<reference evidence="2" key="1">
    <citation type="journal article" date="2015" name="Nature">
        <title>Complex archaea that bridge the gap between prokaryotes and eukaryotes.</title>
        <authorList>
            <person name="Spang A."/>
            <person name="Saw J.H."/>
            <person name="Jorgensen S.L."/>
            <person name="Zaremba-Niedzwiedzka K."/>
            <person name="Martijn J."/>
            <person name="Lind A.E."/>
            <person name="van Eijk R."/>
            <person name="Schleper C."/>
            <person name="Guy L."/>
            <person name="Ettema T.J."/>
        </authorList>
    </citation>
    <scope>NUCLEOTIDE SEQUENCE</scope>
</reference>
<dbReference type="InterPro" id="IPR037997">
    <property type="entry name" value="Dgk1-like"/>
</dbReference>
<feature type="transmembrane region" description="Helical" evidence="1">
    <location>
        <begin position="71"/>
        <end position="92"/>
    </location>
</feature>
<feature type="transmembrane region" description="Helical" evidence="1">
    <location>
        <begin position="46"/>
        <end position="65"/>
    </location>
</feature>
<proteinExistence type="predicted"/>
<evidence type="ECO:0008006" key="3">
    <source>
        <dbReference type="Google" id="ProtNLM"/>
    </source>
</evidence>
<evidence type="ECO:0000256" key="1">
    <source>
        <dbReference type="SAM" id="Phobius"/>
    </source>
</evidence>
<dbReference type="EMBL" id="LAZR01005672">
    <property type="protein sequence ID" value="KKM98060.1"/>
    <property type="molecule type" value="Genomic_DNA"/>
</dbReference>
<feature type="transmembrane region" description="Helical" evidence="1">
    <location>
        <begin position="207"/>
        <end position="227"/>
    </location>
</feature>
<dbReference type="GO" id="GO:0004143">
    <property type="term" value="F:ATP-dependent diacylglycerol kinase activity"/>
    <property type="evidence" value="ECO:0007669"/>
    <property type="project" value="InterPro"/>
</dbReference>
<feature type="transmembrane region" description="Helical" evidence="1">
    <location>
        <begin position="234"/>
        <end position="255"/>
    </location>
</feature>
<comment type="caution">
    <text evidence="2">The sequence shown here is derived from an EMBL/GenBank/DDBJ whole genome shotgun (WGS) entry which is preliminary data.</text>
</comment>
<keyword evidence="1" id="KW-0812">Transmembrane</keyword>